<keyword evidence="3 9" id="KW-0663">Pyridoxal phosphate</keyword>
<dbReference type="InterPro" id="IPR000183">
    <property type="entry name" value="Orn/DAP/Arg_de-COase"/>
</dbReference>
<dbReference type="PROSITE" id="PS00878">
    <property type="entry name" value="ODR_DC_2_1"/>
    <property type="match status" value="1"/>
</dbReference>
<dbReference type="GO" id="GO:0004586">
    <property type="term" value="F:ornithine decarboxylase activity"/>
    <property type="evidence" value="ECO:0007669"/>
    <property type="project" value="UniProtKB-EC"/>
</dbReference>
<dbReference type="InterPro" id="IPR022644">
    <property type="entry name" value="De-COase2_N"/>
</dbReference>
<dbReference type="Proteomes" id="UP000663850">
    <property type="component" value="Unassembled WGS sequence"/>
</dbReference>
<evidence type="ECO:0000313" key="16">
    <source>
        <dbReference type="EMBL" id="CAE6522142.1"/>
    </source>
</evidence>
<comment type="catalytic activity">
    <reaction evidence="8">
        <text>L-ornithine + H(+) = putrescine + CO2</text>
        <dbReference type="Rhea" id="RHEA:22964"/>
        <dbReference type="ChEBI" id="CHEBI:15378"/>
        <dbReference type="ChEBI" id="CHEBI:16526"/>
        <dbReference type="ChEBI" id="CHEBI:46911"/>
        <dbReference type="ChEBI" id="CHEBI:326268"/>
        <dbReference type="EC" id="4.1.1.17"/>
    </reaction>
</comment>
<dbReference type="GO" id="GO:0005737">
    <property type="term" value="C:cytoplasm"/>
    <property type="evidence" value="ECO:0007669"/>
    <property type="project" value="TreeGrafter"/>
</dbReference>
<dbReference type="GO" id="GO:0016491">
    <property type="term" value="F:oxidoreductase activity"/>
    <property type="evidence" value="ECO:0007669"/>
    <property type="project" value="UniProtKB-ARBA"/>
</dbReference>
<dbReference type="CDD" id="cd00622">
    <property type="entry name" value="PLPDE_III_ODC"/>
    <property type="match status" value="1"/>
</dbReference>
<comment type="subunit">
    <text evidence="7">Homodimer. Only the dimer is catalytically active, as the active sites are constructed of residues from both monomers.</text>
</comment>
<dbReference type="SUPFAM" id="SSF50621">
    <property type="entry name" value="Alanine racemase C-terminal domain-like"/>
    <property type="match status" value="1"/>
</dbReference>
<dbReference type="Pfam" id="PF00085">
    <property type="entry name" value="Thioredoxin"/>
    <property type="match status" value="1"/>
</dbReference>
<dbReference type="CDD" id="cd02984">
    <property type="entry name" value="TRX_PICOT"/>
    <property type="match status" value="1"/>
</dbReference>
<dbReference type="PRINTS" id="PR01179">
    <property type="entry name" value="ODADCRBXLASE"/>
</dbReference>
<dbReference type="InterPro" id="IPR013766">
    <property type="entry name" value="Thioredoxin_domain"/>
</dbReference>
<evidence type="ECO:0000256" key="11">
    <source>
        <dbReference type="SAM" id="MobiDB-lite"/>
    </source>
</evidence>
<dbReference type="Gene3D" id="3.40.30.10">
    <property type="entry name" value="Glutaredoxin"/>
    <property type="match status" value="2"/>
</dbReference>
<feature type="modified residue" description="N6-(pyridoxal phosphate)lysine" evidence="9">
    <location>
        <position position="461"/>
    </location>
</feature>
<evidence type="ECO:0000259" key="14">
    <source>
        <dbReference type="Pfam" id="PF00462"/>
    </source>
</evidence>
<evidence type="ECO:0000256" key="10">
    <source>
        <dbReference type="RuleBase" id="RU003737"/>
    </source>
</evidence>
<gene>
    <name evidence="16" type="ORF">RDB_LOCUS119426</name>
</gene>
<evidence type="ECO:0000256" key="1">
    <source>
        <dbReference type="ARBA" id="ARBA00001933"/>
    </source>
</evidence>
<dbReference type="FunFam" id="3.20.20.10:FF:000005">
    <property type="entry name" value="Ornithine decarboxylase"/>
    <property type="match status" value="1"/>
</dbReference>
<feature type="domain" description="Orn/DAP/Arg decarboxylase 2 N-terminal" evidence="15">
    <location>
        <begin position="438"/>
        <end position="668"/>
    </location>
</feature>
<evidence type="ECO:0000259" key="12">
    <source>
        <dbReference type="Pfam" id="PF00085"/>
    </source>
</evidence>
<dbReference type="Pfam" id="PF00278">
    <property type="entry name" value="Orn_DAP_Arg_deC"/>
    <property type="match status" value="1"/>
</dbReference>
<sequence>MSQPENLHIITSSEQFQQLLSADLERVSLLNFWAEWAEPCKGLNQVVEELARTNPQLLTLKIEADYKSNEDIAETFNIESVPTFLVLKGHNLLSRIDGADAPALAAAIKAHVHQTPRGLATSDKAPEAPEPAKKEETTEELNERMRGLMNQSKVVLFMKGNPDAPRCGFSRQTVAILKEQNVEFTHFDILTDESVRQGFSCSSLTHPPVEHFRPAQGTTLVPFIYTQFRRKRETPTSDSSVESGRPCEANHPDRPTTVISQFSDRVFYNLITPSYQPFDFYLPTLPIYPRVQRGTPSSEVLILTASSRPGTPGGGLIRNSLRKRMAQPQVLRSAPINFRSSRSPSIARPHGSLNDTPGSLSNIFSVSPLISRSVDLTSSHHTIFAINSAAPEIGFPGLPPLATGTTDEIINTNVAKALYDTDEEELNIERAFFAADLSKVFSQHERWLRCLPGVEPFYAVKCNPDPYVLRLLSALGTGFDCASHGEISQVLGLGVDPSRIIFANPCKATSFVRHAAKAGVDMMTFDNQDELFKIARAHPKAKLVVRILTDDSKSLCRLGLKFGAPLVTVPGLLAKAKELGLNVVGVSFHVGSGCFDSNAFADAVMRTRAVFDMGAEVGYRFSLLDVGGGFEDGNFEATAQVLRDALVRYFPDRSGIRIIAEPGRFYVSGAFSLAANIIARRARASDDANTADALEDAEQPNIMYYINDGVYGAFNCIMFDHQRVHPYVISLGKNLTGPVDPTKTPQAACSVWGPTCDSIDCVCSMTQLPVNLVVGDWLGFRNMGAYTICAASQFNGFESSRVHYTTGVGSESAAVRRALASLPDCVTF</sequence>
<reference evidence="16" key="1">
    <citation type="submission" date="2021-01" db="EMBL/GenBank/DDBJ databases">
        <authorList>
            <person name="Kaushik A."/>
        </authorList>
    </citation>
    <scope>NUCLEOTIDE SEQUENCE</scope>
    <source>
        <strain evidence="16">Type strain: AG8-Rh-89/</strain>
    </source>
</reference>
<dbReference type="AlphaFoldDB" id="A0A8H3DDW8"/>
<dbReference type="Gene3D" id="3.20.20.10">
    <property type="entry name" value="Alanine racemase"/>
    <property type="match status" value="1"/>
</dbReference>
<dbReference type="InterPro" id="IPR022653">
    <property type="entry name" value="De-COase2_pyr-phos_BS"/>
</dbReference>
<evidence type="ECO:0000256" key="7">
    <source>
        <dbReference type="ARBA" id="ARBA00046672"/>
    </source>
</evidence>
<comment type="similarity">
    <text evidence="2 10">Belongs to the Orn/Lys/Arg decarboxylase class-II family.</text>
</comment>
<comment type="caution">
    <text evidence="16">The sequence shown here is derived from an EMBL/GenBank/DDBJ whole genome shotgun (WGS) entry which is preliminary data.</text>
</comment>
<feature type="region of interest" description="Disordered" evidence="11">
    <location>
        <begin position="115"/>
        <end position="139"/>
    </location>
</feature>
<dbReference type="InterPro" id="IPR029066">
    <property type="entry name" value="PLP-binding_barrel"/>
</dbReference>
<dbReference type="GO" id="GO:0033387">
    <property type="term" value="P:putrescine biosynthetic process from arginine, via ornithine"/>
    <property type="evidence" value="ECO:0007669"/>
    <property type="project" value="TreeGrafter"/>
</dbReference>
<dbReference type="Pfam" id="PF00462">
    <property type="entry name" value="Glutaredoxin"/>
    <property type="match status" value="1"/>
</dbReference>
<evidence type="ECO:0000259" key="15">
    <source>
        <dbReference type="Pfam" id="PF02784"/>
    </source>
</evidence>
<feature type="region of interest" description="Disordered" evidence="11">
    <location>
        <begin position="232"/>
        <end position="255"/>
    </location>
</feature>
<evidence type="ECO:0000256" key="8">
    <source>
        <dbReference type="ARBA" id="ARBA00049127"/>
    </source>
</evidence>
<dbReference type="PANTHER" id="PTHR11482:SF6">
    <property type="entry name" value="ORNITHINE DECARBOXYLASE 1-RELATED"/>
    <property type="match status" value="1"/>
</dbReference>
<dbReference type="PANTHER" id="PTHR11482">
    <property type="entry name" value="ARGININE/DIAMINOPIMELATE/ORNITHINE DECARBOXYLASE"/>
    <property type="match status" value="1"/>
</dbReference>
<organism evidence="16 17">
    <name type="scientific">Rhizoctonia solani</name>
    <dbReference type="NCBI Taxonomy" id="456999"/>
    <lineage>
        <taxon>Eukaryota</taxon>
        <taxon>Fungi</taxon>
        <taxon>Dikarya</taxon>
        <taxon>Basidiomycota</taxon>
        <taxon>Agaricomycotina</taxon>
        <taxon>Agaricomycetes</taxon>
        <taxon>Cantharellales</taxon>
        <taxon>Ceratobasidiaceae</taxon>
        <taxon>Rhizoctonia</taxon>
    </lineage>
</organism>
<dbReference type="PRINTS" id="PR01182">
    <property type="entry name" value="ORNDCRBXLASE"/>
</dbReference>
<evidence type="ECO:0000313" key="17">
    <source>
        <dbReference type="Proteomes" id="UP000663850"/>
    </source>
</evidence>
<dbReference type="SUPFAM" id="SSF52833">
    <property type="entry name" value="Thioredoxin-like"/>
    <property type="match status" value="2"/>
</dbReference>
<feature type="domain" description="Orn/DAP/Arg decarboxylase 2 C-terminal" evidence="13">
    <location>
        <begin position="669"/>
        <end position="784"/>
    </location>
</feature>
<evidence type="ECO:0000259" key="13">
    <source>
        <dbReference type="Pfam" id="PF00278"/>
    </source>
</evidence>
<dbReference type="SUPFAM" id="SSF51419">
    <property type="entry name" value="PLP-binding barrel"/>
    <property type="match status" value="1"/>
</dbReference>
<dbReference type="Pfam" id="PF02784">
    <property type="entry name" value="Orn_Arg_deC_N"/>
    <property type="match status" value="1"/>
</dbReference>
<protein>
    <recommendedName>
        <fullName evidence="6">ornithine decarboxylase</fullName>
        <ecNumber evidence="6">4.1.1.17</ecNumber>
    </recommendedName>
</protein>
<dbReference type="Gene3D" id="2.40.37.10">
    <property type="entry name" value="Lyase, Ornithine Decarboxylase, Chain A, domain 1"/>
    <property type="match status" value="1"/>
</dbReference>
<evidence type="ECO:0000256" key="9">
    <source>
        <dbReference type="PIRSR" id="PIRSR600183-50"/>
    </source>
</evidence>
<evidence type="ECO:0000256" key="3">
    <source>
        <dbReference type="ARBA" id="ARBA00022898"/>
    </source>
</evidence>
<evidence type="ECO:0000256" key="4">
    <source>
        <dbReference type="ARBA" id="ARBA00023239"/>
    </source>
</evidence>
<dbReference type="InterPro" id="IPR002433">
    <property type="entry name" value="Orn_de-COase"/>
</dbReference>
<dbReference type="EC" id="4.1.1.17" evidence="6"/>
<dbReference type="InterPro" id="IPR022643">
    <property type="entry name" value="De-COase2_C"/>
</dbReference>
<dbReference type="PROSITE" id="PS51354">
    <property type="entry name" value="GLUTAREDOXIN_2"/>
    <property type="match status" value="1"/>
</dbReference>
<feature type="domain" description="Glutaredoxin" evidence="14">
    <location>
        <begin position="154"/>
        <end position="199"/>
    </location>
</feature>
<dbReference type="EMBL" id="CAJMWZ010006441">
    <property type="protein sequence ID" value="CAE6522142.1"/>
    <property type="molecule type" value="Genomic_DNA"/>
</dbReference>
<name>A0A8H3DDW8_9AGAM</name>
<feature type="domain" description="Thioredoxin" evidence="12">
    <location>
        <begin position="10"/>
        <end position="109"/>
    </location>
</feature>
<comment type="pathway">
    <text evidence="5">Amine and polyamine biosynthesis; putrescine biosynthesis via L-ornithine pathway; putrescine from L-ornithine: step 1/1.</text>
</comment>
<keyword evidence="4" id="KW-0456">Lyase</keyword>
<comment type="cofactor">
    <cofactor evidence="1 9">
        <name>pyridoxal 5'-phosphate</name>
        <dbReference type="ChEBI" id="CHEBI:597326"/>
    </cofactor>
</comment>
<evidence type="ECO:0000256" key="5">
    <source>
        <dbReference type="ARBA" id="ARBA00034115"/>
    </source>
</evidence>
<dbReference type="InterPro" id="IPR002109">
    <property type="entry name" value="Glutaredoxin"/>
</dbReference>
<evidence type="ECO:0000256" key="6">
    <source>
        <dbReference type="ARBA" id="ARBA00034138"/>
    </source>
</evidence>
<evidence type="ECO:0000256" key="2">
    <source>
        <dbReference type="ARBA" id="ARBA00008872"/>
    </source>
</evidence>
<accession>A0A8H3DDW8</accession>
<dbReference type="InterPro" id="IPR036249">
    <property type="entry name" value="Thioredoxin-like_sf"/>
</dbReference>
<dbReference type="InterPro" id="IPR009006">
    <property type="entry name" value="Ala_racemase/Decarboxylase_C"/>
</dbReference>
<feature type="compositionally biased region" description="Basic and acidic residues" evidence="11">
    <location>
        <begin position="124"/>
        <end position="139"/>
    </location>
</feature>
<proteinExistence type="inferred from homology"/>
<feature type="active site" description="Proton donor" evidence="9">
    <location>
        <position position="756"/>
    </location>
</feature>